<evidence type="ECO:0000256" key="5">
    <source>
        <dbReference type="ARBA" id="ARBA00022763"/>
    </source>
</evidence>
<comment type="similarity">
    <text evidence="2 9">Belongs to the RecN family.</text>
</comment>
<evidence type="ECO:0000256" key="4">
    <source>
        <dbReference type="ARBA" id="ARBA00022741"/>
    </source>
</evidence>
<evidence type="ECO:0000313" key="12">
    <source>
        <dbReference type="EMBL" id="OXL15652.1"/>
    </source>
</evidence>
<keyword evidence="10" id="KW-0175">Coiled coil</keyword>
<dbReference type="InterPro" id="IPR004604">
    <property type="entry name" value="DNA_recomb/repair_RecN"/>
</dbReference>
<evidence type="ECO:0000256" key="10">
    <source>
        <dbReference type="SAM" id="Coils"/>
    </source>
</evidence>
<evidence type="ECO:0000256" key="7">
    <source>
        <dbReference type="ARBA" id="ARBA00023204"/>
    </source>
</evidence>
<dbReference type="GO" id="GO:0006310">
    <property type="term" value="P:DNA recombination"/>
    <property type="evidence" value="ECO:0007669"/>
    <property type="project" value="InterPro"/>
</dbReference>
<dbReference type="InterPro" id="IPR027417">
    <property type="entry name" value="P-loop_NTPase"/>
</dbReference>
<feature type="coiled-coil region" evidence="10">
    <location>
        <begin position="222"/>
        <end position="280"/>
    </location>
</feature>
<dbReference type="PANTHER" id="PTHR11059">
    <property type="entry name" value="DNA REPAIR PROTEIN RECN"/>
    <property type="match status" value="1"/>
</dbReference>
<sequence>MLRSLYIRDFVIVDELDIDLESGFTVLTGETGAGKSILLDALSLAMGERADPSQIREGKNRAEISAIFSLNDPLKKTISSWLESQEFSAEDDGATIILKRVIDTTGRSKAFINGGTATLSQLKELSSFLVDIHGQHAHQLLLKSGAQRDLLDNQANLDGLVAEVKQLYQAWQTAKKQLELAKNAGENLQKEQERLAWQLEELDALAPQAGEWAEIEQDHARLANAAKLIEGSQNAIQALQDQEGNAEELLSKAFHEIADLAKLDSNLEDAKIAIESAQIQIGEASHSLNRYLQKIDVDPERLATVEERLKALHSAAKKFKVMPNDLPEKWAEIQEQVTAIKNSQDLGALEQNLSKTLAAYSKSAKKLSQERIAAAKTLETLVTAAMQDLAMAGGVFAIQIEGLEEGNAHGLEQVEFLVAGHPGATPKQLAKVASGGELARISLAISVITSEASQIPTLIFDEVDSGIGGAVAETVGKRLKELGQAHQVLCVTHLPQVAAEGHQHWKVAKQSQDNVTISSMQILSRQERVEEIARMLGGAEITDTTRRHARELLGK</sequence>
<keyword evidence="5 9" id="KW-0227">DNA damage</keyword>
<evidence type="ECO:0000259" key="11">
    <source>
        <dbReference type="Pfam" id="PF02463"/>
    </source>
</evidence>
<comment type="function">
    <text evidence="1 9">May be involved in recombinational repair of damaged DNA.</text>
</comment>
<dbReference type="Pfam" id="PF02463">
    <property type="entry name" value="SMC_N"/>
    <property type="match status" value="1"/>
</dbReference>
<name>A0A229FUW8_9BURK</name>
<evidence type="ECO:0000256" key="2">
    <source>
        <dbReference type="ARBA" id="ARBA00009441"/>
    </source>
</evidence>
<dbReference type="GO" id="GO:0005524">
    <property type="term" value="F:ATP binding"/>
    <property type="evidence" value="ECO:0007669"/>
    <property type="project" value="UniProtKB-KW"/>
</dbReference>
<dbReference type="SUPFAM" id="SSF52540">
    <property type="entry name" value="P-loop containing nucleoside triphosphate hydrolases"/>
    <property type="match status" value="1"/>
</dbReference>
<dbReference type="EMBL" id="NJGG01000001">
    <property type="protein sequence ID" value="OXL15652.1"/>
    <property type="molecule type" value="Genomic_DNA"/>
</dbReference>
<dbReference type="FunFam" id="3.40.50.300:FF:000319">
    <property type="entry name" value="DNA repair protein RecN"/>
    <property type="match status" value="1"/>
</dbReference>
<proteinExistence type="inferred from homology"/>
<reference evidence="12 13" key="1">
    <citation type="submission" date="2017-06" db="EMBL/GenBank/DDBJ databases">
        <title>Reclassification of a Polynucleobacter cosmopolitanus strain isolated from tropical Lake Victoria as Polynucleobacter victoriensis comb. nov.</title>
        <authorList>
            <person name="Hahn M.W."/>
        </authorList>
    </citation>
    <scope>NUCLEOTIDE SEQUENCE [LARGE SCALE GENOMIC DNA]</scope>
    <source>
        <strain evidence="12 13">MWH-MoIso2</strain>
    </source>
</reference>
<evidence type="ECO:0000256" key="3">
    <source>
        <dbReference type="ARBA" id="ARBA00021315"/>
    </source>
</evidence>
<dbReference type="RefSeq" id="WP_089514691.1">
    <property type="nucleotide sequence ID" value="NZ_NJGG01000001.1"/>
</dbReference>
<keyword evidence="4" id="KW-0547">Nucleotide-binding</keyword>
<dbReference type="FunFam" id="3.40.50.300:FF:000356">
    <property type="entry name" value="DNA repair protein RecN"/>
    <property type="match status" value="1"/>
</dbReference>
<dbReference type="Gene3D" id="3.40.50.300">
    <property type="entry name" value="P-loop containing nucleotide triphosphate hydrolases"/>
    <property type="match status" value="2"/>
</dbReference>
<keyword evidence="7 9" id="KW-0234">DNA repair</keyword>
<dbReference type="GO" id="GO:0006281">
    <property type="term" value="P:DNA repair"/>
    <property type="evidence" value="ECO:0007669"/>
    <property type="project" value="UniProtKB-KW"/>
</dbReference>
<dbReference type="GO" id="GO:0043590">
    <property type="term" value="C:bacterial nucleoid"/>
    <property type="evidence" value="ECO:0007669"/>
    <property type="project" value="TreeGrafter"/>
</dbReference>
<dbReference type="PIRSF" id="PIRSF003128">
    <property type="entry name" value="RecN"/>
    <property type="match status" value="1"/>
</dbReference>
<dbReference type="GO" id="GO:0009432">
    <property type="term" value="P:SOS response"/>
    <property type="evidence" value="ECO:0007669"/>
    <property type="project" value="UniProtKB-ARBA"/>
</dbReference>
<comment type="caution">
    <text evidence="12">The sequence shown here is derived from an EMBL/GenBank/DDBJ whole genome shotgun (WGS) entry which is preliminary data.</text>
</comment>
<accession>A0A229FUW8</accession>
<dbReference type="CDD" id="cd03241">
    <property type="entry name" value="ABC_RecN"/>
    <property type="match status" value="2"/>
</dbReference>
<dbReference type="PANTHER" id="PTHR11059:SF0">
    <property type="entry name" value="DNA REPAIR PROTEIN RECN"/>
    <property type="match status" value="1"/>
</dbReference>
<gene>
    <name evidence="12" type="ORF">AOC33_00700</name>
</gene>
<protein>
    <recommendedName>
        <fullName evidence="3 9">DNA repair protein RecN</fullName>
    </recommendedName>
    <alternativeName>
        <fullName evidence="8 9">Recombination protein N</fullName>
    </alternativeName>
</protein>
<organism evidence="12 13">
    <name type="scientific">Polynucleobacter cosmopolitanus</name>
    <dbReference type="NCBI Taxonomy" id="351345"/>
    <lineage>
        <taxon>Bacteria</taxon>
        <taxon>Pseudomonadati</taxon>
        <taxon>Pseudomonadota</taxon>
        <taxon>Betaproteobacteria</taxon>
        <taxon>Burkholderiales</taxon>
        <taxon>Burkholderiaceae</taxon>
        <taxon>Polynucleobacter</taxon>
    </lineage>
</organism>
<evidence type="ECO:0000256" key="8">
    <source>
        <dbReference type="ARBA" id="ARBA00033408"/>
    </source>
</evidence>
<feature type="coiled-coil region" evidence="10">
    <location>
        <begin position="161"/>
        <end position="194"/>
    </location>
</feature>
<evidence type="ECO:0000256" key="9">
    <source>
        <dbReference type="PIRNR" id="PIRNR003128"/>
    </source>
</evidence>
<keyword evidence="13" id="KW-1185">Reference proteome</keyword>
<keyword evidence="6" id="KW-0067">ATP-binding</keyword>
<dbReference type="InterPro" id="IPR003395">
    <property type="entry name" value="RecF/RecN/SMC_N"/>
</dbReference>
<evidence type="ECO:0000256" key="6">
    <source>
        <dbReference type="ARBA" id="ARBA00022840"/>
    </source>
</evidence>
<dbReference type="AlphaFoldDB" id="A0A229FUW8"/>
<evidence type="ECO:0000256" key="1">
    <source>
        <dbReference type="ARBA" id="ARBA00003618"/>
    </source>
</evidence>
<dbReference type="Proteomes" id="UP000215188">
    <property type="component" value="Unassembled WGS sequence"/>
</dbReference>
<dbReference type="OrthoDB" id="9806954at2"/>
<feature type="domain" description="RecF/RecN/SMC N-terminal" evidence="11">
    <location>
        <begin position="2"/>
        <end position="513"/>
    </location>
</feature>
<dbReference type="NCBIfam" id="TIGR00634">
    <property type="entry name" value="recN"/>
    <property type="match status" value="1"/>
</dbReference>
<evidence type="ECO:0000313" key="13">
    <source>
        <dbReference type="Proteomes" id="UP000215188"/>
    </source>
</evidence>
<dbReference type="NCBIfam" id="NF008121">
    <property type="entry name" value="PRK10869.1"/>
    <property type="match status" value="1"/>
</dbReference>